<feature type="region of interest" description="Disordered" evidence="1">
    <location>
        <begin position="1"/>
        <end position="38"/>
    </location>
</feature>
<comment type="caution">
    <text evidence="2">The sequence shown here is derived from an EMBL/GenBank/DDBJ whole genome shotgun (WGS) entry which is preliminary data.</text>
</comment>
<reference evidence="2" key="2">
    <citation type="submission" date="2020-11" db="EMBL/GenBank/DDBJ databases">
        <authorList>
            <person name="McCartney M.A."/>
            <person name="Auch B."/>
            <person name="Kono T."/>
            <person name="Mallez S."/>
            <person name="Becker A."/>
            <person name="Gohl D.M."/>
            <person name="Silverstein K.A.T."/>
            <person name="Koren S."/>
            <person name="Bechman K.B."/>
            <person name="Herman A."/>
            <person name="Abrahante J.E."/>
            <person name="Garbe J."/>
        </authorList>
    </citation>
    <scope>NUCLEOTIDE SEQUENCE</scope>
    <source>
        <strain evidence="2">Duluth1</strain>
        <tissue evidence="2">Whole animal</tissue>
    </source>
</reference>
<protein>
    <submittedName>
        <fullName evidence="2">Uncharacterized protein</fullName>
    </submittedName>
</protein>
<evidence type="ECO:0000256" key="1">
    <source>
        <dbReference type="SAM" id="MobiDB-lite"/>
    </source>
</evidence>
<sequence length="97" mass="11095">MENLPIHGAYDRDTLIDDDEEDEEETEDDDPHSIEGRDLVAERKAVVFEGNVRELAMMKPVTTYTVKGCDQQVLLNTRCTGTAIHHKWVSFFLNCII</sequence>
<dbReference type="EMBL" id="JAIWYP010000007">
    <property type="protein sequence ID" value="KAH3791776.1"/>
    <property type="molecule type" value="Genomic_DNA"/>
</dbReference>
<dbReference type="Proteomes" id="UP000828390">
    <property type="component" value="Unassembled WGS sequence"/>
</dbReference>
<proteinExistence type="predicted"/>
<accession>A0A9D4F5N0</accession>
<reference evidence="2" key="1">
    <citation type="journal article" date="2019" name="bioRxiv">
        <title>The Genome of the Zebra Mussel, Dreissena polymorpha: A Resource for Invasive Species Research.</title>
        <authorList>
            <person name="McCartney M.A."/>
            <person name="Auch B."/>
            <person name="Kono T."/>
            <person name="Mallez S."/>
            <person name="Zhang Y."/>
            <person name="Obille A."/>
            <person name="Becker A."/>
            <person name="Abrahante J.E."/>
            <person name="Garbe J."/>
            <person name="Badalamenti J.P."/>
            <person name="Herman A."/>
            <person name="Mangelson H."/>
            <person name="Liachko I."/>
            <person name="Sullivan S."/>
            <person name="Sone E.D."/>
            <person name="Koren S."/>
            <person name="Silverstein K.A.T."/>
            <person name="Beckman K.B."/>
            <person name="Gohl D.M."/>
        </authorList>
    </citation>
    <scope>NUCLEOTIDE SEQUENCE</scope>
    <source>
        <strain evidence="2">Duluth1</strain>
        <tissue evidence="2">Whole animal</tissue>
    </source>
</reference>
<gene>
    <name evidence="2" type="ORF">DPMN_145266</name>
</gene>
<dbReference type="AlphaFoldDB" id="A0A9D4F5N0"/>
<name>A0A9D4F5N0_DREPO</name>
<organism evidence="2 3">
    <name type="scientific">Dreissena polymorpha</name>
    <name type="common">Zebra mussel</name>
    <name type="synonym">Mytilus polymorpha</name>
    <dbReference type="NCBI Taxonomy" id="45954"/>
    <lineage>
        <taxon>Eukaryota</taxon>
        <taxon>Metazoa</taxon>
        <taxon>Spiralia</taxon>
        <taxon>Lophotrochozoa</taxon>
        <taxon>Mollusca</taxon>
        <taxon>Bivalvia</taxon>
        <taxon>Autobranchia</taxon>
        <taxon>Heteroconchia</taxon>
        <taxon>Euheterodonta</taxon>
        <taxon>Imparidentia</taxon>
        <taxon>Neoheterodontei</taxon>
        <taxon>Myida</taxon>
        <taxon>Dreissenoidea</taxon>
        <taxon>Dreissenidae</taxon>
        <taxon>Dreissena</taxon>
    </lineage>
</organism>
<feature type="compositionally biased region" description="Acidic residues" evidence="1">
    <location>
        <begin position="16"/>
        <end position="30"/>
    </location>
</feature>
<evidence type="ECO:0000313" key="2">
    <source>
        <dbReference type="EMBL" id="KAH3791776.1"/>
    </source>
</evidence>
<evidence type="ECO:0000313" key="3">
    <source>
        <dbReference type="Proteomes" id="UP000828390"/>
    </source>
</evidence>
<keyword evidence="3" id="KW-1185">Reference proteome</keyword>